<dbReference type="RefSeq" id="WP_093578540.1">
    <property type="nucleotide sequence ID" value="NZ_FPBA01000003.1"/>
</dbReference>
<comment type="similarity">
    <text evidence="1">Belongs to the aldehyde dehydrogenase family.</text>
</comment>
<dbReference type="AlphaFoldDB" id="A0A1I6YM83"/>
<dbReference type="InterPro" id="IPR015590">
    <property type="entry name" value="Aldehyde_DH_dom"/>
</dbReference>
<dbReference type="FunFam" id="3.40.605.10:FF:000012">
    <property type="entry name" value="NAD-dependent succinate-semialdehyde dehydrogenase"/>
    <property type="match status" value="1"/>
</dbReference>
<organism evidence="5 6">
    <name type="scientific">Geodermatophilus amargosae</name>
    <dbReference type="NCBI Taxonomy" id="1296565"/>
    <lineage>
        <taxon>Bacteria</taxon>
        <taxon>Bacillati</taxon>
        <taxon>Actinomycetota</taxon>
        <taxon>Actinomycetes</taxon>
        <taxon>Geodermatophilales</taxon>
        <taxon>Geodermatophilaceae</taxon>
        <taxon>Geodermatophilus</taxon>
    </lineage>
</organism>
<keyword evidence="6" id="KW-1185">Reference proteome</keyword>
<keyword evidence="2" id="KW-0521">NADP</keyword>
<sequence length="478" mass="51096">MATSKSSIATINPATGETLKTYEPLSDEALEEKIGRAADAFRSYRLTSPQERVGWLRAAADALEADTDAVAELMVTEMGKTLAAAKAEAGKCVTALRYYAEHGPAMLEPKLADAGAVGAEQAFLVHQPIGVVLAIMPWNFPLWQAMRFAAPALMAGNVGLLKHASNVPQTALYMEELFRKAGFPADVFQTLLIGSSTIERVLRDDRVAAATLTGSAPAGQSVASIAGDALKKTVLELGGSDPYIVMPSADLDRAAEVAVTARCQNNGQSCIAAKRFFVHADVAEEFTRLFAEKMGALVVGDPMEDGTQVGPLATESGREDVERYVQDAVDKGATVVVGGTRPDRAGWYYAPTLLTGITPEMDLYDEEVFGPVAALWTVDTLEEAIDIANSHPYGLGANLWSEDEQERSTFIRDVQSGMAFVNGMVTSYPELPFGGVKQSGYGRELTDLGMYEFMNAKTVWIGPRGSEQAQGDTASASE</sequence>
<dbReference type="EMBL" id="FPBA01000003">
    <property type="protein sequence ID" value="SFT51643.1"/>
    <property type="molecule type" value="Genomic_DNA"/>
</dbReference>
<name>A0A1I6YM83_9ACTN</name>
<evidence type="ECO:0000256" key="3">
    <source>
        <dbReference type="ARBA" id="ARBA00023002"/>
    </source>
</evidence>
<dbReference type="CDD" id="cd07100">
    <property type="entry name" value="ALDH_SSADH1_GabD1"/>
    <property type="match status" value="1"/>
</dbReference>
<dbReference type="InterPro" id="IPR016163">
    <property type="entry name" value="Ald_DH_C"/>
</dbReference>
<dbReference type="OrthoDB" id="6882680at2"/>
<dbReference type="InterPro" id="IPR016161">
    <property type="entry name" value="Ald_DH/histidinol_DH"/>
</dbReference>
<evidence type="ECO:0000259" key="4">
    <source>
        <dbReference type="Pfam" id="PF00171"/>
    </source>
</evidence>
<evidence type="ECO:0000313" key="5">
    <source>
        <dbReference type="EMBL" id="SFT51643.1"/>
    </source>
</evidence>
<dbReference type="Proteomes" id="UP000199546">
    <property type="component" value="Unassembled WGS sequence"/>
</dbReference>
<dbReference type="STRING" id="1296565.SAMN05660657_01244"/>
<evidence type="ECO:0000256" key="1">
    <source>
        <dbReference type="ARBA" id="ARBA00009986"/>
    </source>
</evidence>
<dbReference type="PANTHER" id="PTHR43217">
    <property type="entry name" value="SUCCINATE SEMIALDEHYDE DEHYDROGENASE [NAD(P)+] SAD"/>
    <property type="match status" value="1"/>
</dbReference>
<dbReference type="FunFam" id="3.40.309.10:FF:000010">
    <property type="entry name" value="Gamma-aminobutyraldehyde dehydrogenase"/>
    <property type="match status" value="1"/>
</dbReference>
<protein>
    <submittedName>
        <fullName evidence="5">Succinate-semialdehyde dehydrogenase / glutarate-semialdehyde dehydrogenase</fullName>
    </submittedName>
</protein>
<gene>
    <name evidence="5" type="ORF">SAMN05660657_01244</name>
</gene>
<dbReference type="SUPFAM" id="SSF53720">
    <property type="entry name" value="ALDH-like"/>
    <property type="match status" value="1"/>
</dbReference>
<feature type="domain" description="Aldehyde dehydrogenase" evidence="4">
    <location>
        <begin position="5"/>
        <end position="459"/>
    </location>
</feature>
<reference evidence="6" key="1">
    <citation type="submission" date="2016-10" db="EMBL/GenBank/DDBJ databases">
        <authorList>
            <person name="Varghese N."/>
            <person name="Submissions S."/>
        </authorList>
    </citation>
    <scope>NUCLEOTIDE SEQUENCE [LARGE SCALE GENOMIC DNA]</scope>
    <source>
        <strain evidence="6">DSM 46136</strain>
    </source>
</reference>
<keyword evidence="3" id="KW-0560">Oxidoreductase</keyword>
<dbReference type="Pfam" id="PF00171">
    <property type="entry name" value="Aldedh"/>
    <property type="match status" value="1"/>
</dbReference>
<dbReference type="Gene3D" id="3.40.309.10">
    <property type="entry name" value="Aldehyde Dehydrogenase, Chain A, domain 2"/>
    <property type="match status" value="1"/>
</dbReference>
<accession>A0A1I6YM83</accession>
<dbReference type="InterPro" id="IPR044148">
    <property type="entry name" value="ALDH_GabD1-like"/>
</dbReference>
<proteinExistence type="inferred from homology"/>
<dbReference type="GO" id="GO:0004030">
    <property type="term" value="F:aldehyde dehydrogenase [NAD(P)+] activity"/>
    <property type="evidence" value="ECO:0007669"/>
    <property type="project" value="InterPro"/>
</dbReference>
<evidence type="ECO:0000256" key="2">
    <source>
        <dbReference type="ARBA" id="ARBA00022857"/>
    </source>
</evidence>
<dbReference type="GO" id="GO:0004777">
    <property type="term" value="F:succinate-semialdehyde dehydrogenase (NAD+) activity"/>
    <property type="evidence" value="ECO:0007669"/>
    <property type="project" value="TreeGrafter"/>
</dbReference>
<dbReference type="PANTHER" id="PTHR43217:SF1">
    <property type="entry name" value="SUCCINATE SEMIALDEHYDE DEHYDROGENASE [NAD(P)+] SAD"/>
    <property type="match status" value="1"/>
</dbReference>
<dbReference type="InterPro" id="IPR016162">
    <property type="entry name" value="Ald_DH_N"/>
</dbReference>
<dbReference type="NCBIfam" id="NF006915">
    <property type="entry name" value="PRK09406.1"/>
    <property type="match status" value="1"/>
</dbReference>
<evidence type="ECO:0000313" key="6">
    <source>
        <dbReference type="Proteomes" id="UP000199546"/>
    </source>
</evidence>
<dbReference type="Gene3D" id="3.40.605.10">
    <property type="entry name" value="Aldehyde Dehydrogenase, Chain A, domain 1"/>
    <property type="match status" value="1"/>
</dbReference>
<dbReference type="InterPro" id="IPR047110">
    <property type="entry name" value="GABD/Sad-like"/>
</dbReference>